<evidence type="ECO:0000313" key="3">
    <source>
        <dbReference type="Proteomes" id="UP000466794"/>
    </source>
</evidence>
<sequence length="259" mass="26712">MSTNATTSVDGTARTASEDALWAALTANPGSTTNELAQASSVAKTSARKILAGWLDAGFVTRDDTGTDSAHRWSIAETEAAEVQAETDSVTAESAAIEESASPVIDTETDPDTETAVPESDPAPAADPDIETVSADVALTQTSVQPVGGVAPVASIEAAVPTPGVCPTCGQKVKKSQGTQPGALRGLVEDWLRDHPGQEATPGQISKEINRSSGAIVNALFSLVGKGVAIETCERPHKFQLHPDQKAAQEAEQKASQTN</sequence>
<dbReference type="Proteomes" id="UP000466794">
    <property type="component" value="Unassembled WGS sequence"/>
</dbReference>
<keyword evidence="3" id="KW-1185">Reference proteome</keyword>
<comment type="caution">
    <text evidence="2">The sequence shown here is derived from an EMBL/GenBank/DDBJ whole genome shotgun (WGS) entry which is preliminary data.</text>
</comment>
<dbReference type="RefSeq" id="WP_157391954.1">
    <property type="nucleotide sequence ID" value="NZ_WRPP01000009.1"/>
</dbReference>
<gene>
    <name evidence="2" type="ORF">GPX89_34505</name>
</gene>
<evidence type="ECO:0000313" key="2">
    <source>
        <dbReference type="EMBL" id="MVU82334.1"/>
    </source>
</evidence>
<name>A0A7K1V6S2_9NOCA</name>
<protein>
    <submittedName>
        <fullName evidence="2">Uncharacterized protein</fullName>
    </submittedName>
</protein>
<feature type="compositionally biased region" description="Basic and acidic residues" evidence="1">
    <location>
        <begin position="239"/>
        <end position="253"/>
    </location>
</feature>
<evidence type="ECO:0000256" key="1">
    <source>
        <dbReference type="SAM" id="MobiDB-lite"/>
    </source>
</evidence>
<feature type="compositionally biased region" description="Low complexity" evidence="1">
    <location>
        <begin position="80"/>
        <end position="102"/>
    </location>
</feature>
<dbReference type="AlphaFoldDB" id="A0A7K1V6S2"/>
<feature type="region of interest" description="Disordered" evidence="1">
    <location>
        <begin position="239"/>
        <end position="259"/>
    </location>
</feature>
<feature type="region of interest" description="Disordered" evidence="1">
    <location>
        <begin position="80"/>
        <end position="128"/>
    </location>
</feature>
<organism evidence="2 3">
    <name type="scientific">Nocardia terrae</name>
    <dbReference type="NCBI Taxonomy" id="2675851"/>
    <lineage>
        <taxon>Bacteria</taxon>
        <taxon>Bacillati</taxon>
        <taxon>Actinomycetota</taxon>
        <taxon>Actinomycetes</taxon>
        <taxon>Mycobacteriales</taxon>
        <taxon>Nocardiaceae</taxon>
        <taxon>Nocardia</taxon>
    </lineage>
</organism>
<dbReference type="EMBL" id="WRPP01000009">
    <property type="protein sequence ID" value="MVU82334.1"/>
    <property type="molecule type" value="Genomic_DNA"/>
</dbReference>
<reference evidence="2 3" key="1">
    <citation type="submission" date="2019-12" db="EMBL/GenBank/DDBJ databases">
        <title>Nocardia sp. nov. ET3-3 isolated from soil.</title>
        <authorList>
            <person name="Kanchanasin P."/>
            <person name="Tanasupawat S."/>
            <person name="Yuki M."/>
            <person name="Kudo T."/>
        </authorList>
    </citation>
    <scope>NUCLEOTIDE SEQUENCE [LARGE SCALE GENOMIC DNA]</scope>
    <source>
        <strain evidence="2 3">ET3-3</strain>
    </source>
</reference>
<proteinExistence type="predicted"/>
<accession>A0A7K1V6S2</accession>